<name>A0A2W2ELY1_9ACTN</name>
<gene>
    <name evidence="1" type="ORF">C1I95_28235</name>
</gene>
<keyword evidence="2" id="KW-1185">Reference proteome</keyword>
<dbReference type="OrthoDB" id="3372509at2"/>
<dbReference type="Proteomes" id="UP000248924">
    <property type="component" value="Unassembled WGS sequence"/>
</dbReference>
<dbReference type="AlphaFoldDB" id="A0A2W2ELY1"/>
<reference evidence="1 2" key="1">
    <citation type="submission" date="2018-01" db="EMBL/GenBank/DDBJ databases">
        <title>Draft genome sequence of Jishengella sp. NA12.</title>
        <authorList>
            <person name="Sahin N."/>
            <person name="Ay H."/>
            <person name="Saygin H."/>
        </authorList>
    </citation>
    <scope>NUCLEOTIDE SEQUENCE [LARGE SCALE GENOMIC DNA]</scope>
    <source>
        <strain evidence="1 2">NA12</strain>
    </source>
</reference>
<evidence type="ECO:0000313" key="1">
    <source>
        <dbReference type="EMBL" id="PZG10257.1"/>
    </source>
</evidence>
<organism evidence="1 2">
    <name type="scientific">Micromonospora craterilacus</name>
    <dbReference type="NCBI Taxonomy" id="1655439"/>
    <lineage>
        <taxon>Bacteria</taxon>
        <taxon>Bacillati</taxon>
        <taxon>Actinomycetota</taxon>
        <taxon>Actinomycetes</taxon>
        <taxon>Micromonosporales</taxon>
        <taxon>Micromonosporaceae</taxon>
        <taxon>Micromonospora</taxon>
    </lineage>
</organism>
<comment type="caution">
    <text evidence="1">The sequence shown here is derived from an EMBL/GenBank/DDBJ whole genome shotgun (WGS) entry which is preliminary data.</text>
</comment>
<accession>A0A2W2ELY1</accession>
<dbReference type="EMBL" id="POTY01000253">
    <property type="protein sequence ID" value="PZG10257.1"/>
    <property type="molecule type" value="Genomic_DNA"/>
</dbReference>
<proteinExistence type="predicted"/>
<protein>
    <submittedName>
        <fullName evidence="1">Uncharacterized protein</fullName>
    </submittedName>
</protein>
<sequence>MVYRSTSLNVGHLHAADERYGTREALGPHGVMLFFTSDAETEPQGFRLHTAYRLCLSAPESNNLPALLADLNTIAKGNIANAAAGRRLWHPLGPERSMVNGGEMTLPPSATYAGVGVSTLDSAGGSWYQLAQTLRNPSATGYHTSVFDLKGTCYVLLTDGTAIHINRDPHARIGYSGVRSSKPLEASWNPHWSNPHATLTEQGDPATLDVWRQLSSLHDTLTAHLCGKQAQ</sequence>
<evidence type="ECO:0000313" key="2">
    <source>
        <dbReference type="Proteomes" id="UP000248924"/>
    </source>
</evidence>